<organism evidence="6 7">
    <name type="scientific">Parnassius apollo</name>
    <name type="common">Apollo butterfly</name>
    <name type="synonym">Papilio apollo</name>
    <dbReference type="NCBI Taxonomy" id="110799"/>
    <lineage>
        <taxon>Eukaryota</taxon>
        <taxon>Metazoa</taxon>
        <taxon>Ecdysozoa</taxon>
        <taxon>Arthropoda</taxon>
        <taxon>Hexapoda</taxon>
        <taxon>Insecta</taxon>
        <taxon>Pterygota</taxon>
        <taxon>Neoptera</taxon>
        <taxon>Endopterygota</taxon>
        <taxon>Lepidoptera</taxon>
        <taxon>Glossata</taxon>
        <taxon>Ditrysia</taxon>
        <taxon>Papilionoidea</taxon>
        <taxon>Papilionidae</taxon>
        <taxon>Parnassiinae</taxon>
        <taxon>Parnassini</taxon>
        <taxon>Parnassius</taxon>
        <taxon>Parnassius</taxon>
    </lineage>
</organism>
<accession>A0A8S3XX48</accession>
<dbReference type="Proteomes" id="UP000691718">
    <property type="component" value="Unassembled WGS sequence"/>
</dbReference>
<dbReference type="CDD" id="cd03127">
    <property type="entry name" value="tetraspanin_LEL"/>
    <property type="match status" value="1"/>
</dbReference>
<feature type="transmembrane region" description="Helical" evidence="5">
    <location>
        <begin position="77"/>
        <end position="98"/>
    </location>
</feature>
<dbReference type="EMBL" id="CAJQZP010001418">
    <property type="protein sequence ID" value="CAG5044749.1"/>
    <property type="molecule type" value="Genomic_DNA"/>
</dbReference>
<evidence type="ECO:0000313" key="6">
    <source>
        <dbReference type="EMBL" id="CAG5044749.1"/>
    </source>
</evidence>
<proteinExistence type="predicted"/>
<keyword evidence="3 5" id="KW-1133">Transmembrane helix</keyword>
<keyword evidence="7" id="KW-1185">Reference proteome</keyword>
<evidence type="ECO:0000256" key="4">
    <source>
        <dbReference type="ARBA" id="ARBA00023136"/>
    </source>
</evidence>
<reference evidence="6" key="1">
    <citation type="submission" date="2021-04" db="EMBL/GenBank/DDBJ databases">
        <authorList>
            <person name="Tunstrom K."/>
        </authorList>
    </citation>
    <scope>NUCLEOTIDE SEQUENCE</scope>
</reference>
<name>A0A8S3XX48_PARAO</name>
<dbReference type="GO" id="GO:0016020">
    <property type="term" value="C:membrane"/>
    <property type="evidence" value="ECO:0007669"/>
    <property type="project" value="UniProtKB-SubCell"/>
</dbReference>
<evidence type="ECO:0000256" key="1">
    <source>
        <dbReference type="ARBA" id="ARBA00004141"/>
    </source>
</evidence>
<comment type="subcellular location">
    <subcellularLocation>
        <location evidence="1">Membrane</location>
        <topology evidence="1">Multi-pass membrane protein</topology>
    </subcellularLocation>
</comment>
<protein>
    <submittedName>
        <fullName evidence="6">(apollo) hypothetical protein</fullName>
    </submittedName>
</protein>
<sequence length="293" mass="31985">MNGPRFLDFLRNTFREIMEELPVINRRRMWLQLAGAPTHYARASGGAVLGGATAFSLLRMSYYFWTTDLGAELGASILFIAGAFLCLPSCWLATLVPYHPKSISITAALMLLVTTSTILLSSGMSAITGLSKAAREPATVNASMLRAMAHEMFDPAVRSAFSAMQIELKCCGVQSYTDWYQHRRDLPASCCGRLLNGKNGEQCITPKQTIGCLRPVLSELRMFINSGCVLASAIILVTVVTLFTAAYTLVTGTLERNESRSLKLAQPLRIACLHSPLPTFGQQEQTTNVAPQL</sequence>
<evidence type="ECO:0000256" key="5">
    <source>
        <dbReference type="SAM" id="Phobius"/>
    </source>
</evidence>
<evidence type="ECO:0000256" key="3">
    <source>
        <dbReference type="ARBA" id="ARBA00022989"/>
    </source>
</evidence>
<evidence type="ECO:0000256" key="2">
    <source>
        <dbReference type="ARBA" id="ARBA00022692"/>
    </source>
</evidence>
<dbReference type="AlphaFoldDB" id="A0A8S3XX48"/>
<feature type="transmembrane region" description="Helical" evidence="5">
    <location>
        <begin position="223"/>
        <end position="250"/>
    </location>
</feature>
<keyword evidence="2 5" id="KW-0812">Transmembrane</keyword>
<feature type="transmembrane region" description="Helical" evidence="5">
    <location>
        <begin position="105"/>
        <end position="127"/>
    </location>
</feature>
<dbReference type="OrthoDB" id="432835at2759"/>
<evidence type="ECO:0000313" key="7">
    <source>
        <dbReference type="Proteomes" id="UP000691718"/>
    </source>
</evidence>
<dbReference type="Pfam" id="PF00335">
    <property type="entry name" value="Tetraspanin"/>
    <property type="match status" value="1"/>
</dbReference>
<gene>
    <name evidence="6" type="ORF">PAPOLLO_LOCUS23104</name>
</gene>
<comment type="caution">
    <text evidence="6">The sequence shown here is derived from an EMBL/GenBank/DDBJ whole genome shotgun (WGS) entry which is preliminary data.</text>
</comment>
<keyword evidence="4 5" id="KW-0472">Membrane</keyword>
<feature type="transmembrane region" description="Helical" evidence="5">
    <location>
        <begin position="47"/>
        <end position="65"/>
    </location>
</feature>
<dbReference type="InterPro" id="IPR018499">
    <property type="entry name" value="Tetraspanin/Peripherin"/>
</dbReference>